<name>A0A9N9NZP7_9GLOM</name>
<dbReference type="EMBL" id="CAJVPZ010058982">
    <property type="protein sequence ID" value="CAG8788584.1"/>
    <property type="molecule type" value="Genomic_DNA"/>
</dbReference>
<gene>
    <name evidence="1" type="ORF">RFULGI_LOCUS16518</name>
</gene>
<feature type="non-terminal residue" evidence="1">
    <location>
        <position position="1"/>
    </location>
</feature>
<reference evidence="1" key="1">
    <citation type="submission" date="2021-06" db="EMBL/GenBank/DDBJ databases">
        <authorList>
            <person name="Kallberg Y."/>
            <person name="Tangrot J."/>
            <person name="Rosling A."/>
        </authorList>
    </citation>
    <scope>NUCLEOTIDE SEQUENCE</scope>
    <source>
        <strain evidence="1">IN212</strain>
    </source>
</reference>
<feature type="non-terminal residue" evidence="1">
    <location>
        <position position="120"/>
    </location>
</feature>
<evidence type="ECO:0000313" key="2">
    <source>
        <dbReference type="Proteomes" id="UP000789396"/>
    </source>
</evidence>
<dbReference type="OrthoDB" id="2369402at2759"/>
<organism evidence="1 2">
    <name type="scientific">Racocetra fulgida</name>
    <dbReference type="NCBI Taxonomy" id="60492"/>
    <lineage>
        <taxon>Eukaryota</taxon>
        <taxon>Fungi</taxon>
        <taxon>Fungi incertae sedis</taxon>
        <taxon>Mucoromycota</taxon>
        <taxon>Glomeromycotina</taxon>
        <taxon>Glomeromycetes</taxon>
        <taxon>Diversisporales</taxon>
        <taxon>Gigasporaceae</taxon>
        <taxon>Racocetra</taxon>
    </lineage>
</organism>
<proteinExistence type="predicted"/>
<dbReference type="Proteomes" id="UP000789396">
    <property type="component" value="Unassembled WGS sequence"/>
</dbReference>
<keyword evidence="2" id="KW-1185">Reference proteome</keyword>
<sequence length="120" mass="13802">RFTKNSKPYNLSSPIDQSNRCQISICNFYIYRRGNFQPVTIENNSIDLNKSENLVNQQQTSTSQSAISKVEKIKKDLVTKLNYLSEKELITCSQLFNNMIYKDGPNKGKILSPYLQEKAT</sequence>
<dbReference type="AlphaFoldDB" id="A0A9N9NZP7"/>
<accession>A0A9N9NZP7</accession>
<protein>
    <submittedName>
        <fullName evidence="1">18551_t:CDS:1</fullName>
    </submittedName>
</protein>
<evidence type="ECO:0000313" key="1">
    <source>
        <dbReference type="EMBL" id="CAG8788584.1"/>
    </source>
</evidence>
<comment type="caution">
    <text evidence="1">The sequence shown here is derived from an EMBL/GenBank/DDBJ whole genome shotgun (WGS) entry which is preliminary data.</text>
</comment>